<evidence type="ECO:0000256" key="12">
    <source>
        <dbReference type="ARBA" id="ARBA00034003"/>
    </source>
</evidence>
<comment type="cofactor">
    <cofactor evidence="14">
        <name>Mg(2+)</name>
        <dbReference type="ChEBI" id="CHEBI:18420"/>
    </cofactor>
</comment>
<proteinExistence type="inferred from homology"/>
<dbReference type="SUPFAM" id="SSF117018">
    <property type="entry name" value="ATP-dependent DNA ligase DNA-binding domain"/>
    <property type="match status" value="1"/>
</dbReference>
<dbReference type="EC" id="6.5.1.1" evidence="14"/>
<evidence type="ECO:0000256" key="10">
    <source>
        <dbReference type="ARBA" id="ARBA00023204"/>
    </source>
</evidence>
<evidence type="ECO:0000256" key="16">
    <source>
        <dbReference type="RuleBase" id="RU004196"/>
    </source>
</evidence>
<evidence type="ECO:0000256" key="8">
    <source>
        <dbReference type="ARBA" id="ARBA00022842"/>
    </source>
</evidence>
<dbReference type="GO" id="GO:0051301">
    <property type="term" value="P:cell division"/>
    <property type="evidence" value="ECO:0007669"/>
    <property type="project" value="UniProtKB-KW"/>
</dbReference>
<feature type="binding site" evidence="14">
    <location>
        <position position="211"/>
    </location>
    <ligand>
        <name>ATP</name>
        <dbReference type="ChEBI" id="CHEBI:30616"/>
    </ligand>
</feature>
<feature type="active site" description="N6-AMP-lysine intermediate" evidence="14">
    <location>
        <position position="213"/>
    </location>
</feature>
<comment type="similarity">
    <text evidence="14 16">Belongs to the ATP-dependent DNA ligase family.</text>
</comment>
<keyword evidence="6 14" id="KW-0227">DNA damage</keyword>
<evidence type="ECO:0000256" key="6">
    <source>
        <dbReference type="ARBA" id="ARBA00022763"/>
    </source>
</evidence>
<dbReference type="InterPro" id="IPR012310">
    <property type="entry name" value="DNA_ligase_ATP-dep_cent"/>
</dbReference>
<dbReference type="Pfam" id="PF04675">
    <property type="entry name" value="DNA_ligase_A_N"/>
    <property type="match status" value="1"/>
</dbReference>
<feature type="binding site" evidence="14">
    <location>
        <position position="302"/>
    </location>
    <ligand>
        <name>ATP</name>
        <dbReference type="ChEBI" id="CHEBI:30616"/>
    </ligand>
</feature>
<dbReference type="Pfam" id="PF04679">
    <property type="entry name" value="DNA_ligase_A_C"/>
    <property type="match status" value="1"/>
</dbReference>
<comment type="catalytic activity">
    <reaction evidence="12 14 15">
        <text>ATP + (deoxyribonucleotide)n-3'-hydroxyl + 5'-phospho-(deoxyribonucleotide)m = (deoxyribonucleotide)n+m + AMP + diphosphate.</text>
        <dbReference type="EC" id="6.5.1.1"/>
    </reaction>
</comment>
<dbReference type="GO" id="GO:0003677">
    <property type="term" value="F:DNA binding"/>
    <property type="evidence" value="ECO:0007669"/>
    <property type="project" value="InterPro"/>
</dbReference>
<dbReference type="GO" id="GO:0071897">
    <property type="term" value="P:DNA biosynthetic process"/>
    <property type="evidence" value="ECO:0007669"/>
    <property type="project" value="InterPro"/>
</dbReference>
<feature type="binding site" evidence="14">
    <location>
        <position position="218"/>
    </location>
    <ligand>
        <name>ATP</name>
        <dbReference type="ChEBI" id="CHEBI:30616"/>
    </ligand>
</feature>
<evidence type="ECO:0000256" key="9">
    <source>
        <dbReference type="ARBA" id="ARBA00023172"/>
    </source>
</evidence>
<keyword evidence="2 14" id="KW-0132">Cell division</keyword>
<dbReference type="InterPro" id="IPR022865">
    <property type="entry name" value="DNA_ligae_ATP-dep_bac/arc"/>
</dbReference>
<feature type="binding site" evidence="14">
    <location>
        <position position="262"/>
    </location>
    <ligand>
        <name>ATP</name>
        <dbReference type="ChEBI" id="CHEBI:30616"/>
    </ligand>
</feature>
<sequence length="511" mass="54415">MLLRDLVEASAAVASTRSRSRKAEVIAEVLRRCAPDEVSVAASWLSGVLPQRRVGVGWRGLADLPSPAETPSLTLADTDTALTALAAVSGSGSGASRSVAVRELLAAATAQEQDWLRRIITGEMRQGALDGVSLQAIALAAQVPEASVRRAVMLAGYAGPVAEAALAGGTEALDMIGLEVGRPVRPMLAASAPDVTAAVDQAGVDGATVVDGKLDGIRVQAHRLGDEVRVFTRSLDDITERVPEVVEATLALPGGALVLDGEAIALGDGGRPLPFQDTAGRTMSSKAVEELRRQVPLSVYFFDLLHHDGEDLIDHPAEERFRRLEAVVPPTLLVPRLWADHPDAAQGFFDELVAAGHEGVVVKDASATYAAGRRGAGWVKVKPRHTLDLVVLAVEWGSGRRQGYLSNIHLGARDPQGGGFVMLGKTFKGMTDAMLAWQTERFLALETGRDRHVVHVRPEQVVEVAFDGVQRSSRYPGGMALRFARVLRYRDDKSAEEADTVETVRSIAGRG</sequence>
<dbReference type="Gene3D" id="2.40.50.140">
    <property type="entry name" value="Nucleic acid-binding proteins"/>
    <property type="match status" value="1"/>
</dbReference>
<dbReference type="PANTHER" id="PTHR45674:SF13">
    <property type="entry name" value="DNA LIGASE-RELATED"/>
    <property type="match status" value="1"/>
</dbReference>
<organism evidence="18 19">
    <name type="scientific">Pedococcus cremeus</name>
    <dbReference type="NCBI Taxonomy" id="587636"/>
    <lineage>
        <taxon>Bacteria</taxon>
        <taxon>Bacillati</taxon>
        <taxon>Actinomycetota</taxon>
        <taxon>Actinomycetes</taxon>
        <taxon>Micrococcales</taxon>
        <taxon>Intrasporangiaceae</taxon>
        <taxon>Pedococcus</taxon>
    </lineage>
</organism>
<dbReference type="GO" id="GO:0005524">
    <property type="term" value="F:ATP binding"/>
    <property type="evidence" value="ECO:0007669"/>
    <property type="project" value="UniProtKB-UniRule"/>
</dbReference>
<dbReference type="InterPro" id="IPR036599">
    <property type="entry name" value="DNA_ligase_N_sf"/>
</dbReference>
<dbReference type="SUPFAM" id="SSF50249">
    <property type="entry name" value="Nucleic acid-binding proteins"/>
    <property type="match status" value="1"/>
</dbReference>
<keyword evidence="19" id="KW-1185">Reference proteome</keyword>
<evidence type="ECO:0000256" key="14">
    <source>
        <dbReference type="HAMAP-Rule" id="MF_00407"/>
    </source>
</evidence>
<dbReference type="STRING" id="587636.SAMN05216199_3202"/>
<dbReference type="EMBL" id="FOHB01000006">
    <property type="protein sequence ID" value="SES38736.1"/>
    <property type="molecule type" value="Genomic_DNA"/>
</dbReference>
<dbReference type="GO" id="GO:0003910">
    <property type="term" value="F:DNA ligase (ATP) activity"/>
    <property type="evidence" value="ECO:0007669"/>
    <property type="project" value="UniProtKB-UniRule"/>
</dbReference>
<accession>A0A1H9WXV4</accession>
<dbReference type="InterPro" id="IPR012309">
    <property type="entry name" value="DNA_ligase_ATP-dep_C"/>
</dbReference>
<keyword evidence="8 14" id="KW-0460">Magnesium</keyword>
<dbReference type="Proteomes" id="UP000199019">
    <property type="component" value="Unassembled WGS sequence"/>
</dbReference>
<protein>
    <recommendedName>
        <fullName evidence="14">Probable DNA ligase</fullName>
        <ecNumber evidence="14">6.5.1.1</ecNumber>
    </recommendedName>
    <alternativeName>
        <fullName evidence="14">Polydeoxyribonucleotide synthase [ATP]</fullName>
    </alternativeName>
</protein>
<dbReference type="PANTHER" id="PTHR45674">
    <property type="entry name" value="DNA LIGASE 1/3 FAMILY MEMBER"/>
    <property type="match status" value="1"/>
</dbReference>
<keyword evidence="3 14" id="KW-0235">DNA replication</keyword>
<feature type="binding site" evidence="14">
    <location>
        <position position="380"/>
    </location>
    <ligand>
        <name>ATP</name>
        <dbReference type="ChEBI" id="CHEBI:30616"/>
    </ligand>
</feature>
<keyword evidence="5 14" id="KW-0547">Nucleotide-binding</keyword>
<dbReference type="Gene3D" id="3.30.470.30">
    <property type="entry name" value="DNA ligase/mRNA capping enzyme"/>
    <property type="match status" value="1"/>
</dbReference>
<feature type="binding site" evidence="14">
    <location>
        <position position="374"/>
    </location>
    <ligand>
        <name>ATP</name>
        <dbReference type="ChEBI" id="CHEBI:30616"/>
    </ligand>
</feature>
<dbReference type="HAMAP" id="MF_00407">
    <property type="entry name" value="DNA_ligase"/>
    <property type="match status" value="1"/>
</dbReference>
<feature type="binding site" evidence="14">
    <location>
        <position position="233"/>
    </location>
    <ligand>
        <name>ATP</name>
        <dbReference type="ChEBI" id="CHEBI:30616"/>
    </ligand>
</feature>
<keyword evidence="9 14" id="KW-0233">DNA recombination</keyword>
<evidence type="ECO:0000256" key="3">
    <source>
        <dbReference type="ARBA" id="ARBA00022705"/>
    </source>
</evidence>
<reference evidence="19" key="1">
    <citation type="submission" date="2016-10" db="EMBL/GenBank/DDBJ databases">
        <authorList>
            <person name="Varghese N."/>
            <person name="Submissions S."/>
        </authorList>
    </citation>
    <scope>NUCLEOTIDE SEQUENCE [LARGE SCALE GENOMIC DNA]</scope>
    <source>
        <strain evidence="19">CGMCC 1.6963</strain>
    </source>
</reference>
<dbReference type="FunFam" id="2.40.50.140:FF:000163">
    <property type="entry name" value="Probable DNA ligase"/>
    <property type="match status" value="1"/>
</dbReference>
<dbReference type="PROSITE" id="PS50160">
    <property type="entry name" value="DNA_LIGASE_A3"/>
    <property type="match status" value="1"/>
</dbReference>
<comment type="function">
    <text evidence="13 14">DNA ligase that seals nicks in double-stranded DNA during DNA replication, DNA recombination and DNA repair.</text>
</comment>
<dbReference type="InterPro" id="IPR012340">
    <property type="entry name" value="NA-bd_OB-fold"/>
</dbReference>
<evidence type="ECO:0000256" key="5">
    <source>
        <dbReference type="ARBA" id="ARBA00022741"/>
    </source>
</evidence>
<dbReference type="NCBIfam" id="TIGR00574">
    <property type="entry name" value="dnl1"/>
    <property type="match status" value="1"/>
</dbReference>
<dbReference type="CDD" id="cd07901">
    <property type="entry name" value="Adenylation_DNA_ligase_Arch_LigB"/>
    <property type="match status" value="1"/>
</dbReference>
<dbReference type="GO" id="GO:0006281">
    <property type="term" value="P:DNA repair"/>
    <property type="evidence" value="ECO:0007669"/>
    <property type="project" value="UniProtKB-UniRule"/>
</dbReference>
<dbReference type="OrthoDB" id="3733803at2"/>
<feature type="domain" description="ATP-dependent DNA ligase family profile" evidence="17">
    <location>
        <begin position="290"/>
        <end position="414"/>
    </location>
</feature>
<evidence type="ECO:0000259" key="17">
    <source>
        <dbReference type="PROSITE" id="PS50160"/>
    </source>
</evidence>
<dbReference type="PROSITE" id="PS00697">
    <property type="entry name" value="DNA_LIGASE_A1"/>
    <property type="match status" value="1"/>
</dbReference>
<dbReference type="GO" id="GO:0046872">
    <property type="term" value="F:metal ion binding"/>
    <property type="evidence" value="ECO:0007669"/>
    <property type="project" value="UniProtKB-KW"/>
</dbReference>
<name>A0A1H9WXV4_9MICO</name>
<evidence type="ECO:0000256" key="1">
    <source>
        <dbReference type="ARBA" id="ARBA00022598"/>
    </source>
</evidence>
<evidence type="ECO:0000313" key="18">
    <source>
        <dbReference type="EMBL" id="SES38736.1"/>
    </source>
</evidence>
<dbReference type="GO" id="GO:0006260">
    <property type="term" value="P:DNA replication"/>
    <property type="evidence" value="ECO:0007669"/>
    <property type="project" value="UniProtKB-UniRule"/>
</dbReference>
<dbReference type="AlphaFoldDB" id="A0A1H9WXV4"/>
<dbReference type="Gene3D" id="1.10.3260.10">
    <property type="entry name" value="DNA ligase, ATP-dependent, N-terminal domain"/>
    <property type="match status" value="1"/>
</dbReference>
<dbReference type="InterPro" id="IPR050191">
    <property type="entry name" value="ATP-dep_DNA_ligase"/>
</dbReference>
<evidence type="ECO:0000313" key="19">
    <source>
        <dbReference type="Proteomes" id="UP000199019"/>
    </source>
</evidence>
<evidence type="ECO:0000256" key="7">
    <source>
        <dbReference type="ARBA" id="ARBA00022840"/>
    </source>
</evidence>
<evidence type="ECO:0000256" key="11">
    <source>
        <dbReference type="ARBA" id="ARBA00023306"/>
    </source>
</evidence>
<dbReference type="CDD" id="cd07972">
    <property type="entry name" value="OBF_DNA_ligase_Arch_LigB"/>
    <property type="match status" value="1"/>
</dbReference>
<evidence type="ECO:0000256" key="15">
    <source>
        <dbReference type="RuleBase" id="RU000617"/>
    </source>
</evidence>
<dbReference type="InterPro" id="IPR016059">
    <property type="entry name" value="DNA_ligase_ATP-dep_CS"/>
</dbReference>
<dbReference type="Pfam" id="PF01068">
    <property type="entry name" value="DNA_ligase_A_M"/>
    <property type="match status" value="1"/>
</dbReference>
<dbReference type="InterPro" id="IPR012308">
    <property type="entry name" value="DNA_ligase_ATP-dep_N"/>
</dbReference>
<keyword evidence="11 14" id="KW-0131">Cell cycle</keyword>
<dbReference type="InterPro" id="IPR000977">
    <property type="entry name" value="DNA_ligase_ATP-dep"/>
</dbReference>
<dbReference type="RefSeq" id="WP_091760254.1">
    <property type="nucleotide sequence ID" value="NZ_FOHB01000006.1"/>
</dbReference>
<gene>
    <name evidence="14" type="primary">lig</name>
    <name evidence="18" type="ORF">SAMN05216199_3202</name>
</gene>
<keyword evidence="7 14" id="KW-0067">ATP-binding</keyword>
<keyword evidence="10 14" id="KW-0234">DNA repair</keyword>
<evidence type="ECO:0000256" key="2">
    <source>
        <dbReference type="ARBA" id="ARBA00022618"/>
    </source>
</evidence>
<dbReference type="GO" id="GO:0006310">
    <property type="term" value="P:DNA recombination"/>
    <property type="evidence" value="ECO:0007669"/>
    <property type="project" value="UniProtKB-UniRule"/>
</dbReference>
<dbReference type="NCBIfam" id="NF002868">
    <property type="entry name" value="PRK03180.1"/>
    <property type="match status" value="1"/>
</dbReference>
<dbReference type="SUPFAM" id="SSF56091">
    <property type="entry name" value="DNA ligase/mRNA capping enzyme, catalytic domain"/>
    <property type="match status" value="1"/>
</dbReference>
<evidence type="ECO:0000256" key="4">
    <source>
        <dbReference type="ARBA" id="ARBA00022723"/>
    </source>
</evidence>
<keyword evidence="1 14" id="KW-0436">Ligase</keyword>
<evidence type="ECO:0000256" key="13">
    <source>
        <dbReference type="ARBA" id="ARBA00054532"/>
    </source>
</evidence>
<keyword evidence="4 14" id="KW-0479">Metal-binding</keyword>